<dbReference type="InterPro" id="IPR051908">
    <property type="entry name" value="Ribosomal_N-acetyltransferase"/>
</dbReference>
<sequence length="200" mass="21816">MAGLHDDTRPHTFPELHGHGLRLTSWDPDSDAHVEDWFRGLTDPDFVRWNTPLIPVETRDDARKSLRAKAAQAAKGVDLTFRVTDAADGTALGVVSLSAIDHVFRTARVGYWVLPEARGRGVATRSLVVAARWGLTELGLYRLDLGHAIGHDASCRIAERCGFRYEGTLRGAMPAPGSPEPFKDAHLHGRIASDPEPAAP</sequence>
<evidence type="ECO:0000313" key="4">
    <source>
        <dbReference type="Proteomes" id="UP001523219"/>
    </source>
</evidence>
<evidence type="ECO:0000313" key="3">
    <source>
        <dbReference type="EMBL" id="MCN9243257.1"/>
    </source>
</evidence>
<evidence type="ECO:0000259" key="2">
    <source>
        <dbReference type="PROSITE" id="PS51186"/>
    </source>
</evidence>
<dbReference type="Proteomes" id="UP001523219">
    <property type="component" value="Unassembled WGS sequence"/>
</dbReference>
<evidence type="ECO:0000256" key="1">
    <source>
        <dbReference type="SAM" id="MobiDB-lite"/>
    </source>
</evidence>
<reference evidence="3 4" key="1">
    <citation type="submission" date="2022-05" db="EMBL/GenBank/DDBJ databases">
        <title>Streptomyces sp. nov. RY43-2 isolated from soil of a peat swamp forest.</title>
        <authorList>
            <person name="Kanchanasin P."/>
            <person name="Tanasupawat S."/>
            <person name="Phongsopitanun W."/>
        </authorList>
    </citation>
    <scope>NUCLEOTIDE SEQUENCE [LARGE SCALE GENOMIC DNA]</scope>
    <source>
        <strain evidence="3 4">RY43-2</strain>
    </source>
</reference>
<dbReference type="CDD" id="cd04301">
    <property type="entry name" value="NAT_SF"/>
    <property type="match status" value="1"/>
</dbReference>
<dbReference type="InterPro" id="IPR000182">
    <property type="entry name" value="GNAT_dom"/>
</dbReference>
<feature type="region of interest" description="Disordered" evidence="1">
    <location>
        <begin position="174"/>
        <end position="200"/>
    </location>
</feature>
<gene>
    <name evidence="3" type="ORF">NGF19_21130</name>
</gene>
<feature type="domain" description="N-acetyltransferase" evidence="2">
    <location>
        <begin position="21"/>
        <end position="186"/>
    </location>
</feature>
<organism evidence="3 4">
    <name type="scientific">Streptomyces macrolidinus</name>
    <dbReference type="NCBI Taxonomy" id="2952607"/>
    <lineage>
        <taxon>Bacteria</taxon>
        <taxon>Bacillati</taxon>
        <taxon>Actinomycetota</taxon>
        <taxon>Actinomycetes</taxon>
        <taxon>Kitasatosporales</taxon>
        <taxon>Streptomycetaceae</taxon>
        <taxon>Streptomyces</taxon>
    </lineage>
</organism>
<dbReference type="SUPFAM" id="SSF55729">
    <property type="entry name" value="Acyl-CoA N-acyltransferases (Nat)"/>
    <property type="match status" value="1"/>
</dbReference>
<dbReference type="EMBL" id="JAMWMR010000020">
    <property type="protein sequence ID" value="MCN9243257.1"/>
    <property type="molecule type" value="Genomic_DNA"/>
</dbReference>
<name>A0ABT0ZI82_9ACTN</name>
<dbReference type="RefSeq" id="WP_252426634.1">
    <property type="nucleotide sequence ID" value="NZ_JAMWMR010000020.1"/>
</dbReference>
<dbReference type="PANTHER" id="PTHR43441">
    <property type="entry name" value="RIBOSOMAL-PROTEIN-SERINE ACETYLTRANSFERASE"/>
    <property type="match status" value="1"/>
</dbReference>
<proteinExistence type="predicted"/>
<dbReference type="InterPro" id="IPR016181">
    <property type="entry name" value="Acyl_CoA_acyltransferase"/>
</dbReference>
<feature type="compositionally biased region" description="Basic and acidic residues" evidence="1">
    <location>
        <begin position="181"/>
        <end position="193"/>
    </location>
</feature>
<dbReference type="PROSITE" id="PS51186">
    <property type="entry name" value="GNAT"/>
    <property type="match status" value="1"/>
</dbReference>
<protein>
    <submittedName>
        <fullName evidence="3">GNAT family N-acetyltransferase</fullName>
    </submittedName>
</protein>
<keyword evidence="4" id="KW-1185">Reference proteome</keyword>
<dbReference type="PANTHER" id="PTHR43441:SF10">
    <property type="entry name" value="ACETYLTRANSFERASE"/>
    <property type="match status" value="1"/>
</dbReference>
<accession>A0ABT0ZI82</accession>
<comment type="caution">
    <text evidence="3">The sequence shown here is derived from an EMBL/GenBank/DDBJ whole genome shotgun (WGS) entry which is preliminary data.</text>
</comment>
<dbReference type="Gene3D" id="3.40.630.30">
    <property type="match status" value="1"/>
</dbReference>
<dbReference type="Pfam" id="PF13302">
    <property type="entry name" value="Acetyltransf_3"/>
    <property type="match status" value="1"/>
</dbReference>